<dbReference type="SMART" id="SM00344">
    <property type="entry name" value="HTH_ASNC"/>
    <property type="match status" value="1"/>
</dbReference>
<dbReference type="EMBL" id="BLJN01000001">
    <property type="protein sequence ID" value="GFE78606.1"/>
    <property type="molecule type" value="Genomic_DNA"/>
</dbReference>
<dbReference type="RefSeq" id="WP_161810484.1">
    <property type="nucleotide sequence ID" value="NZ_BLJN01000001.1"/>
</dbReference>
<organism evidence="5 6">
    <name type="scientific">Steroidobacter agaridevorans</name>
    <dbReference type="NCBI Taxonomy" id="2695856"/>
    <lineage>
        <taxon>Bacteria</taxon>
        <taxon>Pseudomonadati</taxon>
        <taxon>Pseudomonadota</taxon>
        <taxon>Gammaproteobacteria</taxon>
        <taxon>Steroidobacterales</taxon>
        <taxon>Steroidobacteraceae</taxon>
        <taxon>Steroidobacter</taxon>
    </lineage>
</organism>
<feature type="domain" description="HTH asnC-type" evidence="4">
    <location>
        <begin position="1"/>
        <end position="84"/>
    </location>
</feature>
<accession>A0A829Y748</accession>
<dbReference type="InterPro" id="IPR019887">
    <property type="entry name" value="Tscrpt_reg_AsnC/Lrp_C"/>
</dbReference>
<evidence type="ECO:0000256" key="3">
    <source>
        <dbReference type="ARBA" id="ARBA00023163"/>
    </source>
</evidence>
<protein>
    <submittedName>
        <fullName evidence="5">AsnC family transcriptional regulator</fullName>
    </submittedName>
</protein>
<dbReference type="PROSITE" id="PS50956">
    <property type="entry name" value="HTH_ASNC_2"/>
    <property type="match status" value="1"/>
</dbReference>
<comment type="caution">
    <text evidence="5">The sequence shown here is derived from an EMBL/GenBank/DDBJ whole genome shotgun (WGS) entry which is preliminary data.</text>
</comment>
<evidence type="ECO:0000259" key="4">
    <source>
        <dbReference type="PROSITE" id="PS50956"/>
    </source>
</evidence>
<dbReference type="Proteomes" id="UP000445000">
    <property type="component" value="Unassembled WGS sequence"/>
</dbReference>
<name>A0A829Y748_9GAMM</name>
<evidence type="ECO:0000313" key="6">
    <source>
        <dbReference type="Proteomes" id="UP000445000"/>
    </source>
</evidence>
<proteinExistence type="predicted"/>
<keyword evidence="2" id="KW-0238">DNA-binding</keyword>
<dbReference type="SUPFAM" id="SSF54909">
    <property type="entry name" value="Dimeric alpha+beta barrel"/>
    <property type="match status" value="1"/>
</dbReference>
<gene>
    <name evidence="5" type="ORF">GCM10011487_06060</name>
</gene>
<reference evidence="6" key="1">
    <citation type="submission" date="2020-01" db="EMBL/GenBank/DDBJ databases">
        <title>'Steroidobacter agaridevorans' sp. nov., agar-degrading bacteria isolated from rhizosphere soils.</title>
        <authorList>
            <person name="Ikenaga M."/>
            <person name="Kataoka M."/>
            <person name="Murouchi A."/>
            <person name="Katsuragi S."/>
            <person name="Sakai M."/>
        </authorList>
    </citation>
    <scope>NUCLEOTIDE SEQUENCE [LARGE SCALE GENOMIC DNA]</scope>
    <source>
        <strain evidence="6">YU21-B</strain>
    </source>
</reference>
<dbReference type="GO" id="GO:0043565">
    <property type="term" value="F:sequence-specific DNA binding"/>
    <property type="evidence" value="ECO:0007669"/>
    <property type="project" value="InterPro"/>
</dbReference>
<dbReference type="InterPro" id="IPR019888">
    <property type="entry name" value="Tscrpt_reg_AsnC-like"/>
</dbReference>
<keyword evidence="3" id="KW-0804">Transcription</keyword>
<keyword evidence="6" id="KW-1185">Reference proteome</keyword>
<dbReference type="PANTHER" id="PTHR30154:SF34">
    <property type="entry name" value="TRANSCRIPTIONAL REGULATOR AZLB"/>
    <property type="match status" value="1"/>
</dbReference>
<dbReference type="AlphaFoldDB" id="A0A829Y748"/>
<dbReference type="PRINTS" id="PR00033">
    <property type="entry name" value="HTHASNC"/>
</dbReference>
<dbReference type="InterPro" id="IPR036388">
    <property type="entry name" value="WH-like_DNA-bd_sf"/>
</dbReference>
<evidence type="ECO:0000313" key="5">
    <source>
        <dbReference type="EMBL" id="GFE78606.1"/>
    </source>
</evidence>
<dbReference type="Gene3D" id="3.30.70.920">
    <property type="match status" value="1"/>
</dbReference>
<dbReference type="InterPro" id="IPR036390">
    <property type="entry name" value="WH_DNA-bd_sf"/>
</dbReference>
<keyword evidence="1" id="KW-0805">Transcription regulation</keyword>
<dbReference type="Pfam" id="PF01037">
    <property type="entry name" value="AsnC_trans_reg"/>
    <property type="match status" value="1"/>
</dbReference>
<dbReference type="Gene3D" id="1.10.10.10">
    <property type="entry name" value="Winged helix-like DNA-binding domain superfamily/Winged helix DNA-binding domain"/>
    <property type="match status" value="1"/>
</dbReference>
<dbReference type="GO" id="GO:0043200">
    <property type="term" value="P:response to amino acid"/>
    <property type="evidence" value="ECO:0007669"/>
    <property type="project" value="TreeGrafter"/>
</dbReference>
<dbReference type="InterPro" id="IPR000485">
    <property type="entry name" value="AsnC-type_HTH_dom"/>
</dbReference>
<sequence length="138" mass="15020">MDAIDMQIVSLLRTNARMPLKTIAAKVALARSTVRERLFKLEESGVILGYHARVADADRLSALLLLKLAKTPAPKTVAAITGLPDVRRCYSLSGDIDLAVEIEARATSQLNSTRDHIATLPDVIDVTTSLILKRDKDA</sequence>
<evidence type="ECO:0000256" key="1">
    <source>
        <dbReference type="ARBA" id="ARBA00023015"/>
    </source>
</evidence>
<dbReference type="PANTHER" id="PTHR30154">
    <property type="entry name" value="LEUCINE-RESPONSIVE REGULATORY PROTEIN"/>
    <property type="match status" value="1"/>
</dbReference>
<dbReference type="Pfam" id="PF13404">
    <property type="entry name" value="HTH_AsnC-type"/>
    <property type="match status" value="1"/>
</dbReference>
<dbReference type="GO" id="GO:0005829">
    <property type="term" value="C:cytosol"/>
    <property type="evidence" value="ECO:0007669"/>
    <property type="project" value="TreeGrafter"/>
</dbReference>
<dbReference type="InterPro" id="IPR011008">
    <property type="entry name" value="Dimeric_a/b-barrel"/>
</dbReference>
<dbReference type="SUPFAM" id="SSF46785">
    <property type="entry name" value="Winged helix' DNA-binding domain"/>
    <property type="match status" value="1"/>
</dbReference>
<evidence type="ECO:0000256" key="2">
    <source>
        <dbReference type="ARBA" id="ARBA00023125"/>
    </source>
</evidence>